<accession>W4I8Q4</accession>
<dbReference type="EMBL" id="KI926126">
    <property type="protein sequence ID" value="ETW40071.1"/>
    <property type="molecule type" value="Genomic_DNA"/>
</dbReference>
<dbReference type="Proteomes" id="UP000019114">
    <property type="component" value="Unassembled WGS sequence"/>
</dbReference>
<evidence type="ECO:0000313" key="1">
    <source>
        <dbReference type="EMBL" id="ETW40071.1"/>
    </source>
</evidence>
<evidence type="ECO:0000313" key="2">
    <source>
        <dbReference type="Proteomes" id="UP000019114"/>
    </source>
</evidence>
<proteinExistence type="predicted"/>
<reference evidence="1 2" key="1">
    <citation type="submission" date="2013-02" db="EMBL/GenBank/DDBJ databases">
        <title>The Genome Annotation of Plasmodium falciparum NF135/5.C10.</title>
        <authorList>
            <consortium name="The Broad Institute Genome Sequencing Platform"/>
            <consortium name="The Broad Institute Genome Sequencing Center for Infectious Disease"/>
            <person name="Neafsey D."/>
            <person name="Hoffman S."/>
            <person name="Volkman S."/>
            <person name="Rosenthal P."/>
            <person name="Walker B."/>
            <person name="Young S.K."/>
            <person name="Zeng Q."/>
            <person name="Gargeya S."/>
            <person name="Fitzgerald M."/>
            <person name="Haas B."/>
            <person name="Abouelleil A."/>
            <person name="Allen A.W."/>
            <person name="Alvarado L."/>
            <person name="Arachchi H.M."/>
            <person name="Berlin A.M."/>
            <person name="Chapman S.B."/>
            <person name="Gainer-Dewar J."/>
            <person name="Goldberg J."/>
            <person name="Griggs A."/>
            <person name="Gujja S."/>
            <person name="Hansen M."/>
            <person name="Howarth C."/>
            <person name="Imamovic A."/>
            <person name="Ireland A."/>
            <person name="Larimer J."/>
            <person name="McCowan C."/>
            <person name="Murphy C."/>
            <person name="Pearson M."/>
            <person name="Poon T.W."/>
            <person name="Priest M."/>
            <person name="Roberts A."/>
            <person name="Saif S."/>
            <person name="Shea T."/>
            <person name="Sisk P."/>
            <person name="Sykes S."/>
            <person name="Wortman J."/>
            <person name="Nusbaum C."/>
            <person name="Birren B."/>
        </authorList>
    </citation>
    <scope>NUCLEOTIDE SEQUENCE [LARGE SCALE GENOMIC DNA]</scope>
    <source>
        <strain evidence="1 2">NF135/5.C10</strain>
    </source>
</reference>
<dbReference type="AlphaFoldDB" id="W4I8Q4"/>
<organism evidence="1 2">
    <name type="scientific">Plasmodium falciparum NF135/5.C10</name>
    <dbReference type="NCBI Taxonomy" id="1036726"/>
    <lineage>
        <taxon>Eukaryota</taxon>
        <taxon>Sar</taxon>
        <taxon>Alveolata</taxon>
        <taxon>Apicomplexa</taxon>
        <taxon>Aconoidasida</taxon>
        <taxon>Haemosporida</taxon>
        <taxon>Plasmodiidae</taxon>
        <taxon>Plasmodium</taxon>
        <taxon>Plasmodium (Laverania)</taxon>
    </lineage>
</organism>
<gene>
    <name evidence="1" type="ORF">PFNF135_06096</name>
</gene>
<reference evidence="1 2" key="2">
    <citation type="submission" date="2013-02" db="EMBL/GenBank/DDBJ databases">
        <title>The Genome Sequence of Plasmodium falciparum NF135/5.C10.</title>
        <authorList>
            <consortium name="The Broad Institute Genome Sequencing Platform"/>
            <consortium name="The Broad Institute Genome Sequencing Center for Infectious Disease"/>
            <person name="Neafsey D."/>
            <person name="Cheeseman I."/>
            <person name="Volkman S."/>
            <person name="Adams J."/>
            <person name="Walker B."/>
            <person name="Young S.K."/>
            <person name="Zeng Q."/>
            <person name="Gargeya S."/>
            <person name="Fitzgerald M."/>
            <person name="Haas B."/>
            <person name="Abouelleil A."/>
            <person name="Alvarado L."/>
            <person name="Arachchi H.M."/>
            <person name="Berlin A.M."/>
            <person name="Chapman S.B."/>
            <person name="Dewar J."/>
            <person name="Goldberg J."/>
            <person name="Griggs A."/>
            <person name="Gujja S."/>
            <person name="Hansen M."/>
            <person name="Howarth C."/>
            <person name="Imamovic A."/>
            <person name="Larimer J."/>
            <person name="McCowan C."/>
            <person name="Murphy C."/>
            <person name="Neiman D."/>
            <person name="Pearson M."/>
            <person name="Priest M."/>
            <person name="Roberts A."/>
            <person name="Saif S."/>
            <person name="Shea T."/>
            <person name="Sisk P."/>
            <person name="Sykes S."/>
            <person name="Wortman J."/>
            <person name="Nusbaum C."/>
            <person name="Birren B."/>
        </authorList>
    </citation>
    <scope>NUCLEOTIDE SEQUENCE [LARGE SCALE GENOMIC DNA]</scope>
    <source>
        <strain evidence="1 2">NF135/5.C10</strain>
    </source>
</reference>
<name>W4I8Q4_PLAFA</name>
<protein>
    <submittedName>
        <fullName evidence="1">Uncharacterized protein</fullName>
    </submittedName>
</protein>
<sequence length="27" mass="3352">MNVKVEEGHPYNSYAEIKKRKIYMIYF</sequence>